<gene>
    <name evidence="1" type="ORF">MW290_15775</name>
</gene>
<dbReference type="RefSeq" id="WP_250198675.1">
    <property type="nucleotide sequence ID" value="NZ_CP097636.1"/>
</dbReference>
<name>A0ABY4SBV1_AQUTE</name>
<protein>
    <recommendedName>
        <fullName evidence="3">SPOR domain-containing protein</fullName>
    </recommendedName>
</protein>
<organism evidence="1 2">
    <name type="scientific">Aquincola tertiaricarbonis</name>
    <dbReference type="NCBI Taxonomy" id="391953"/>
    <lineage>
        <taxon>Bacteria</taxon>
        <taxon>Pseudomonadati</taxon>
        <taxon>Pseudomonadota</taxon>
        <taxon>Betaproteobacteria</taxon>
        <taxon>Burkholderiales</taxon>
        <taxon>Sphaerotilaceae</taxon>
        <taxon>Aquincola</taxon>
    </lineage>
</organism>
<evidence type="ECO:0000313" key="2">
    <source>
        <dbReference type="Proteomes" id="UP001056201"/>
    </source>
</evidence>
<dbReference type="Proteomes" id="UP001056201">
    <property type="component" value="Chromosome 2"/>
</dbReference>
<reference evidence="1" key="1">
    <citation type="submission" date="2022-05" db="EMBL/GenBank/DDBJ databases">
        <title>An RpoN-dependent PEP-CTERM gene is involved in floc formation of an Aquincola tertiaricarbonis strain.</title>
        <authorList>
            <person name="Qiu D."/>
            <person name="Xia M."/>
        </authorList>
    </citation>
    <scope>NUCLEOTIDE SEQUENCE</scope>
    <source>
        <strain evidence="1">RN12</strain>
    </source>
</reference>
<evidence type="ECO:0008006" key="3">
    <source>
        <dbReference type="Google" id="ProtNLM"/>
    </source>
</evidence>
<sequence>MLRLLALLLLLANALFFAWTERWLDPLLGPSHREREPERVARQLQPDAVKLLPPEAASAALADALAAAARAAQGTCMEAGPFSDADIGAAEQLLADLPMGSWHRISVDLPGSWLVYMGRYPTREALQKKTEELRRLKVAFEEVKSPAELDNGLSLGQFNTPEAANSALAALNTRGVRSARVVQTAPPRVQHRLRVERATTSVAAQIIAMPQAALAGGFETCKPRQ</sequence>
<proteinExistence type="predicted"/>
<accession>A0ABY4SBV1</accession>
<evidence type="ECO:0000313" key="1">
    <source>
        <dbReference type="EMBL" id="URI10468.1"/>
    </source>
</evidence>
<dbReference type="EMBL" id="CP097636">
    <property type="protein sequence ID" value="URI10468.1"/>
    <property type="molecule type" value="Genomic_DNA"/>
</dbReference>
<keyword evidence="2" id="KW-1185">Reference proteome</keyword>